<keyword evidence="9" id="KW-0210">Decarboxylase</keyword>
<gene>
    <name evidence="11" type="ORF">G5C65_27615</name>
</gene>
<dbReference type="FunFam" id="3.40.640.10:FF:000017">
    <property type="entry name" value="Glutamate decarboxylase"/>
    <property type="match status" value="1"/>
</dbReference>
<comment type="cofactor">
    <cofactor evidence="1 7 8">
        <name>pyridoxal 5'-phosphate</name>
        <dbReference type="ChEBI" id="CHEBI:597326"/>
    </cofactor>
</comment>
<evidence type="ECO:0000256" key="3">
    <source>
        <dbReference type="ARBA" id="ARBA00012421"/>
    </source>
</evidence>
<keyword evidence="12" id="KW-1185">Reference proteome</keyword>
<keyword evidence="4 7" id="KW-0663">Pyridoxal phosphate</keyword>
<evidence type="ECO:0000313" key="12">
    <source>
        <dbReference type="Proteomes" id="UP000477722"/>
    </source>
</evidence>
<dbReference type="InterPro" id="IPR010107">
    <property type="entry name" value="Glutamate_decarboxylase"/>
</dbReference>
<evidence type="ECO:0000256" key="1">
    <source>
        <dbReference type="ARBA" id="ARBA00001933"/>
    </source>
</evidence>
<evidence type="ECO:0000256" key="8">
    <source>
        <dbReference type="RuleBase" id="RU000382"/>
    </source>
</evidence>
<dbReference type="InterPro" id="IPR015421">
    <property type="entry name" value="PyrdxlP-dep_Trfase_major"/>
</dbReference>
<evidence type="ECO:0000256" key="9">
    <source>
        <dbReference type="RuleBase" id="RU361171"/>
    </source>
</evidence>
<dbReference type="Gene3D" id="3.40.640.10">
    <property type="entry name" value="Type I PLP-dependent aspartate aminotransferase-like (Major domain)"/>
    <property type="match status" value="1"/>
</dbReference>
<feature type="compositionally biased region" description="Polar residues" evidence="10">
    <location>
        <begin position="1"/>
        <end position="11"/>
    </location>
</feature>
<evidence type="ECO:0000256" key="10">
    <source>
        <dbReference type="SAM" id="MobiDB-lite"/>
    </source>
</evidence>
<dbReference type="PANTHER" id="PTHR43321">
    <property type="entry name" value="GLUTAMATE DECARBOXYLASE"/>
    <property type="match status" value="1"/>
</dbReference>
<dbReference type="Pfam" id="PF00282">
    <property type="entry name" value="Pyridoxal_deC"/>
    <property type="match status" value="1"/>
</dbReference>
<dbReference type="EC" id="4.1.1.15" evidence="3 9"/>
<dbReference type="AlphaFoldDB" id="A0A6G4X3D8"/>
<dbReference type="GO" id="GO:0006538">
    <property type="term" value="P:L-glutamate catabolic process"/>
    <property type="evidence" value="ECO:0007669"/>
    <property type="project" value="TreeGrafter"/>
</dbReference>
<organism evidence="11 12">
    <name type="scientific">Streptomyces boncukensis</name>
    <dbReference type="NCBI Taxonomy" id="2711219"/>
    <lineage>
        <taxon>Bacteria</taxon>
        <taxon>Bacillati</taxon>
        <taxon>Actinomycetota</taxon>
        <taxon>Actinomycetes</taxon>
        <taxon>Kitasatosporales</taxon>
        <taxon>Streptomycetaceae</taxon>
        <taxon>Streptomyces</taxon>
    </lineage>
</organism>
<evidence type="ECO:0000256" key="4">
    <source>
        <dbReference type="ARBA" id="ARBA00022898"/>
    </source>
</evidence>
<dbReference type="NCBIfam" id="TIGR01788">
    <property type="entry name" value="Glu-decarb-GAD"/>
    <property type="match status" value="1"/>
</dbReference>
<evidence type="ECO:0000256" key="5">
    <source>
        <dbReference type="ARBA" id="ARBA00023239"/>
    </source>
</evidence>
<name>A0A6G4X3D8_9ACTN</name>
<evidence type="ECO:0000256" key="6">
    <source>
        <dbReference type="ARBA" id="ARBA00048868"/>
    </source>
</evidence>
<dbReference type="GO" id="GO:0005829">
    <property type="term" value="C:cytosol"/>
    <property type="evidence" value="ECO:0007669"/>
    <property type="project" value="TreeGrafter"/>
</dbReference>
<dbReference type="Gene3D" id="3.90.1150.160">
    <property type="match status" value="1"/>
</dbReference>
<dbReference type="FunFam" id="4.10.280.50:FF:000001">
    <property type="entry name" value="Glutamate decarboxylase"/>
    <property type="match status" value="1"/>
</dbReference>
<dbReference type="GO" id="GO:0004351">
    <property type="term" value="F:glutamate decarboxylase activity"/>
    <property type="evidence" value="ECO:0007669"/>
    <property type="project" value="UniProtKB-EC"/>
</dbReference>
<feature type="modified residue" description="N6-(pyridoxal phosphate)lysine" evidence="7">
    <location>
        <position position="282"/>
    </location>
</feature>
<keyword evidence="5 8" id="KW-0456">Lyase</keyword>
<dbReference type="Proteomes" id="UP000477722">
    <property type="component" value="Unassembled WGS sequence"/>
</dbReference>
<dbReference type="SUPFAM" id="SSF53383">
    <property type="entry name" value="PLP-dependent transferases"/>
    <property type="match status" value="1"/>
</dbReference>
<comment type="catalytic activity">
    <reaction evidence="6 9">
        <text>L-glutamate + H(+) = 4-aminobutanoate + CO2</text>
        <dbReference type="Rhea" id="RHEA:17785"/>
        <dbReference type="ChEBI" id="CHEBI:15378"/>
        <dbReference type="ChEBI" id="CHEBI:16526"/>
        <dbReference type="ChEBI" id="CHEBI:29985"/>
        <dbReference type="ChEBI" id="CHEBI:59888"/>
        <dbReference type="EC" id="4.1.1.15"/>
    </reaction>
</comment>
<dbReference type="RefSeq" id="WP_165301741.1">
    <property type="nucleotide sequence ID" value="NZ_JAAKZZ010000392.1"/>
</dbReference>
<accession>A0A6G4X3D8</accession>
<dbReference type="GO" id="GO:0004058">
    <property type="term" value="F:aromatic-L-amino-acid decarboxylase activity"/>
    <property type="evidence" value="ECO:0007669"/>
    <property type="project" value="UniProtKB-ARBA"/>
</dbReference>
<sequence length="468" mass="51136">MAISSARSSATPPEDSAEPAGLTDVYAHPLSTRRLPKHRMPQGPHDPDTVLQLIRDELDLDGNAAQNLATFCTTWSPPQIHRLMDLSLVKNMIDKDEYPQTAEIEARCVRMLADLWHAPAGGGARGCSTTGSSEAAMLGGLALKWRWRAARQAAGKPADRPNLVCGPVQVCWEKFARYFDVELRQVPLQQDATGMRPEQLSAYVDENTIGVVAILGVTYTCDYEPVRAFAEELDALQRKTGLDVPLHVDAASGGFVAPFLHPDLEWDFRLPRVASINSSGHKYGLAPLGVGWAVWRSAEALPEELVFHVSYLGGDMPTFALNFSRPGGSVIAQYALLLGLGREGYRRVHQSCADTAAALAEQIAEAGPFTVLYDGQGALPALSYTLTDPDRAGFTLYDLSEQLRMRGWQVPAYPLPPDRGETVIQRVLVRHGISRDKADLFAEDLRHCLRRLSGTGPDAGAPRVGFHH</sequence>
<reference evidence="11 12" key="1">
    <citation type="submission" date="2020-02" db="EMBL/GenBank/DDBJ databases">
        <title>Whole-genome analyses of novel actinobacteria.</title>
        <authorList>
            <person name="Sahin N."/>
            <person name="Tatar D."/>
        </authorList>
    </citation>
    <scope>NUCLEOTIDE SEQUENCE [LARGE SCALE GENOMIC DNA]</scope>
    <source>
        <strain evidence="11 12">SB3404</strain>
    </source>
</reference>
<evidence type="ECO:0000256" key="7">
    <source>
        <dbReference type="PIRSR" id="PIRSR602129-50"/>
    </source>
</evidence>
<evidence type="ECO:0000256" key="2">
    <source>
        <dbReference type="ARBA" id="ARBA00009533"/>
    </source>
</evidence>
<dbReference type="GO" id="GO:0030170">
    <property type="term" value="F:pyridoxal phosphate binding"/>
    <property type="evidence" value="ECO:0007669"/>
    <property type="project" value="InterPro"/>
</dbReference>
<comment type="similarity">
    <text evidence="2 8">Belongs to the group II decarboxylase family.</text>
</comment>
<proteinExistence type="inferred from homology"/>
<protein>
    <recommendedName>
        <fullName evidence="3 9">Glutamate decarboxylase</fullName>
        <ecNumber evidence="3 9">4.1.1.15</ecNumber>
    </recommendedName>
</protein>
<dbReference type="InterPro" id="IPR002129">
    <property type="entry name" value="PyrdxlP-dep_de-COase"/>
</dbReference>
<dbReference type="Gene3D" id="4.10.280.50">
    <property type="match status" value="1"/>
</dbReference>
<dbReference type="InterPro" id="IPR015424">
    <property type="entry name" value="PyrdxlP-dep_Trfase"/>
</dbReference>
<comment type="caution">
    <text evidence="11">The sequence shown here is derived from an EMBL/GenBank/DDBJ whole genome shotgun (WGS) entry which is preliminary data.</text>
</comment>
<dbReference type="PANTHER" id="PTHR43321:SF3">
    <property type="entry name" value="GLUTAMATE DECARBOXYLASE"/>
    <property type="match status" value="1"/>
</dbReference>
<feature type="region of interest" description="Disordered" evidence="10">
    <location>
        <begin position="1"/>
        <end position="25"/>
    </location>
</feature>
<evidence type="ECO:0000313" key="11">
    <source>
        <dbReference type="EMBL" id="NGO72049.1"/>
    </source>
</evidence>
<dbReference type="EMBL" id="JAAKZZ010000392">
    <property type="protein sequence ID" value="NGO72049.1"/>
    <property type="molecule type" value="Genomic_DNA"/>
</dbReference>